<comment type="subcellular location">
    <subcellularLocation>
        <location evidence="1">Endomembrane system</location>
        <topology evidence="1">Multi-pass membrane protein</topology>
    </subcellularLocation>
</comment>
<feature type="transmembrane region" description="Helical" evidence="8">
    <location>
        <begin position="66"/>
        <end position="88"/>
    </location>
</feature>
<dbReference type="PANTHER" id="PTHR10778">
    <property type="entry name" value="SOLUTE CARRIER FAMILY 35 MEMBER B"/>
    <property type="match status" value="1"/>
</dbReference>
<evidence type="ECO:0000256" key="1">
    <source>
        <dbReference type="ARBA" id="ARBA00004127"/>
    </source>
</evidence>
<dbReference type="GO" id="GO:0005464">
    <property type="term" value="F:UDP-xylose transmembrane transporter activity"/>
    <property type="evidence" value="ECO:0007669"/>
    <property type="project" value="TreeGrafter"/>
</dbReference>
<dbReference type="GO" id="GO:0000139">
    <property type="term" value="C:Golgi membrane"/>
    <property type="evidence" value="ECO:0007669"/>
    <property type="project" value="TreeGrafter"/>
</dbReference>
<feature type="transmembrane region" description="Helical" evidence="8">
    <location>
        <begin position="37"/>
        <end position="54"/>
    </location>
</feature>
<evidence type="ECO:0000313" key="10">
    <source>
        <dbReference type="RefSeq" id="XP_018012137.1"/>
    </source>
</evidence>
<evidence type="ECO:0000256" key="3">
    <source>
        <dbReference type="ARBA" id="ARBA00022448"/>
    </source>
</evidence>
<name>A0A8B7NET4_HYAAZ</name>
<keyword evidence="3" id="KW-0813">Transport</keyword>
<evidence type="ECO:0000256" key="8">
    <source>
        <dbReference type="SAM" id="Phobius"/>
    </source>
</evidence>
<dbReference type="OMA" id="NPFTGWH"/>
<feature type="transmembrane region" description="Helical" evidence="8">
    <location>
        <begin position="156"/>
        <end position="174"/>
    </location>
</feature>
<keyword evidence="5 8" id="KW-0812">Transmembrane</keyword>
<evidence type="ECO:0000256" key="5">
    <source>
        <dbReference type="ARBA" id="ARBA00022692"/>
    </source>
</evidence>
<accession>A0A8B7NET4</accession>
<evidence type="ECO:0000256" key="7">
    <source>
        <dbReference type="ARBA" id="ARBA00023136"/>
    </source>
</evidence>
<reference evidence="10" key="1">
    <citation type="submission" date="2025-08" db="UniProtKB">
        <authorList>
            <consortium name="RefSeq"/>
        </authorList>
    </citation>
    <scope>IDENTIFICATION</scope>
    <source>
        <tissue evidence="10">Whole organism</tissue>
    </source>
</reference>
<keyword evidence="6 8" id="KW-1133">Transmembrane helix</keyword>
<dbReference type="PANTHER" id="PTHR10778:SF4">
    <property type="entry name" value="NUCLEOTIDE SUGAR TRANSPORTER SLC35B4"/>
    <property type="match status" value="1"/>
</dbReference>
<dbReference type="Proteomes" id="UP000694843">
    <property type="component" value="Unplaced"/>
</dbReference>
<feature type="transmembrane region" description="Helical" evidence="8">
    <location>
        <begin position="195"/>
        <end position="221"/>
    </location>
</feature>
<keyword evidence="4" id="KW-0762">Sugar transport</keyword>
<sequence>MGAATTILFVFIGCCSNVFFLELLVKAEPSSGTLITFSQFVFIAVMGFIFTMDFGRKKNVIPIKEYLLLVFFFFIVNVSNNLAFSFKISMPLHMIFRSGGLIANLIMAMIVLGRRYTFSKYFSVVLITAGTIMCTIASSGEAQEEGATDTENEENLVTWVLGIVLLTFALFMSARMGIFQEVLYKTHGKHPREALFFIHLLSLPGFLLSANDIIKFIKVFSLSAPLPALSAVPILSAVPRLYLYLAGNTLTQYVCISSVFSLTSQVSSLHVTLVLTLRKFSSLIFSIFYFGNTFTLTHWVGTTLVFGGTLIFTNVISLPWDEVEQVEQKKKD</sequence>
<feature type="transmembrane region" description="Helical" evidence="8">
    <location>
        <begin position="296"/>
        <end position="320"/>
    </location>
</feature>
<dbReference type="RefSeq" id="XP_018012137.1">
    <property type="nucleotide sequence ID" value="XM_018156648.2"/>
</dbReference>
<evidence type="ECO:0000313" key="9">
    <source>
        <dbReference type="Proteomes" id="UP000694843"/>
    </source>
</evidence>
<dbReference type="InterPro" id="IPR013657">
    <property type="entry name" value="SCL35B1-4/HUT1"/>
</dbReference>
<dbReference type="GeneID" id="108669339"/>
<dbReference type="OrthoDB" id="999962at2759"/>
<keyword evidence="9" id="KW-1185">Reference proteome</keyword>
<organism evidence="9 10">
    <name type="scientific">Hyalella azteca</name>
    <name type="common">Amphipod</name>
    <dbReference type="NCBI Taxonomy" id="294128"/>
    <lineage>
        <taxon>Eukaryota</taxon>
        <taxon>Metazoa</taxon>
        <taxon>Ecdysozoa</taxon>
        <taxon>Arthropoda</taxon>
        <taxon>Crustacea</taxon>
        <taxon>Multicrustacea</taxon>
        <taxon>Malacostraca</taxon>
        <taxon>Eumalacostraca</taxon>
        <taxon>Peracarida</taxon>
        <taxon>Amphipoda</taxon>
        <taxon>Senticaudata</taxon>
        <taxon>Talitrida</taxon>
        <taxon>Talitroidea</taxon>
        <taxon>Hyalellidae</taxon>
        <taxon>Hyalella</taxon>
    </lineage>
</organism>
<dbReference type="AlphaFoldDB" id="A0A8B7NET4"/>
<evidence type="ECO:0000256" key="4">
    <source>
        <dbReference type="ARBA" id="ARBA00022597"/>
    </source>
</evidence>
<feature type="transmembrane region" description="Helical" evidence="8">
    <location>
        <begin position="121"/>
        <end position="140"/>
    </location>
</feature>
<gene>
    <name evidence="10" type="primary">LOC108669339</name>
</gene>
<dbReference type="KEGG" id="hazt:108669339"/>
<dbReference type="Pfam" id="PF08449">
    <property type="entry name" value="UAA"/>
    <property type="match status" value="1"/>
</dbReference>
<keyword evidence="7 8" id="KW-0472">Membrane</keyword>
<dbReference type="GO" id="GO:0005462">
    <property type="term" value="F:UDP-N-acetylglucosamine transmembrane transporter activity"/>
    <property type="evidence" value="ECO:0007669"/>
    <property type="project" value="TreeGrafter"/>
</dbReference>
<proteinExistence type="inferred from homology"/>
<protein>
    <submittedName>
        <fullName evidence="10">UDP-xylose and UDP-N-acetylglucosamine transporter</fullName>
    </submittedName>
</protein>
<dbReference type="GO" id="GO:0005789">
    <property type="term" value="C:endoplasmic reticulum membrane"/>
    <property type="evidence" value="ECO:0007669"/>
    <property type="project" value="TreeGrafter"/>
</dbReference>
<evidence type="ECO:0000256" key="6">
    <source>
        <dbReference type="ARBA" id="ARBA00022989"/>
    </source>
</evidence>
<comment type="similarity">
    <text evidence="2">Belongs to the nucleotide-sugar transporter family. SLC35B subfamily.</text>
</comment>
<evidence type="ECO:0000256" key="2">
    <source>
        <dbReference type="ARBA" id="ARBA00010694"/>
    </source>
</evidence>
<feature type="transmembrane region" description="Helical" evidence="8">
    <location>
        <begin position="94"/>
        <end position="112"/>
    </location>
</feature>